<accession>A0A6I4IJK7</accession>
<protein>
    <submittedName>
        <fullName evidence="1">Uncharacterized protein</fullName>
    </submittedName>
</protein>
<evidence type="ECO:0000313" key="1">
    <source>
        <dbReference type="EMBL" id="MVO09764.1"/>
    </source>
</evidence>
<dbReference type="OrthoDB" id="1375583at2"/>
<keyword evidence="2" id="KW-1185">Reference proteome</keyword>
<reference evidence="2" key="1">
    <citation type="submission" date="2019-05" db="EMBL/GenBank/DDBJ databases">
        <title>Flavobacterium profundi sp. nov., isolated from a deep-sea seamount.</title>
        <authorList>
            <person name="Zhang D.-C."/>
        </authorList>
    </citation>
    <scope>NUCLEOTIDE SEQUENCE [LARGE SCALE GENOMIC DNA]</scope>
    <source>
        <strain evidence="2">TP390</strain>
    </source>
</reference>
<dbReference type="EMBL" id="WQLW01000008">
    <property type="protein sequence ID" value="MVO09764.1"/>
    <property type="molecule type" value="Genomic_DNA"/>
</dbReference>
<sequence length="115" mass="13525">MKTIKIQNVTQEEIQVLQNELHEYQNSLASNLRSQSDFLNAIIYVDLALRLWFNFRNKIEKQQPKKGYTITLKASESAILLKVCLWQNQSNATFERNVKTKYSFTLDQQLKSLQL</sequence>
<dbReference type="AlphaFoldDB" id="A0A6I4IJK7"/>
<dbReference type="RefSeq" id="WP_140998143.1">
    <property type="nucleotide sequence ID" value="NZ_VDCZ01000008.1"/>
</dbReference>
<organism evidence="1 2">
    <name type="scientific">Flavobacterium profundi</name>
    <dbReference type="NCBI Taxonomy" id="1774945"/>
    <lineage>
        <taxon>Bacteria</taxon>
        <taxon>Pseudomonadati</taxon>
        <taxon>Bacteroidota</taxon>
        <taxon>Flavobacteriia</taxon>
        <taxon>Flavobacteriales</taxon>
        <taxon>Flavobacteriaceae</taxon>
        <taxon>Flavobacterium</taxon>
    </lineage>
</organism>
<evidence type="ECO:0000313" key="2">
    <source>
        <dbReference type="Proteomes" id="UP000431264"/>
    </source>
</evidence>
<proteinExistence type="predicted"/>
<gene>
    <name evidence="1" type="ORF">GOQ30_11400</name>
</gene>
<comment type="caution">
    <text evidence="1">The sequence shown here is derived from an EMBL/GenBank/DDBJ whole genome shotgun (WGS) entry which is preliminary data.</text>
</comment>
<name>A0A6I4IJK7_9FLAO</name>
<dbReference type="Proteomes" id="UP000431264">
    <property type="component" value="Unassembled WGS sequence"/>
</dbReference>